<reference evidence="1 2" key="1">
    <citation type="submission" date="2015-01" db="EMBL/GenBank/DDBJ databases">
        <title>The Genome Sequence of Rhinocladiella mackenzie CBS 650.93.</title>
        <authorList>
            <consortium name="The Broad Institute Genomics Platform"/>
            <person name="Cuomo C."/>
            <person name="de Hoog S."/>
            <person name="Gorbushina A."/>
            <person name="Stielow B."/>
            <person name="Teixiera M."/>
            <person name="Abouelleil A."/>
            <person name="Chapman S.B."/>
            <person name="Priest M."/>
            <person name="Young S.K."/>
            <person name="Wortman J."/>
            <person name="Nusbaum C."/>
            <person name="Birren B."/>
        </authorList>
    </citation>
    <scope>NUCLEOTIDE SEQUENCE [LARGE SCALE GENOMIC DNA]</scope>
    <source>
        <strain evidence="1 2">CBS 650.93</strain>
    </source>
</reference>
<evidence type="ECO:0000313" key="1">
    <source>
        <dbReference type="EMBL" id="KIX10559.1"/>
    </source>
</evidence>
<accession>A0A0D2IX37</accession>
<dbReference type="HOGENOM" id="CLU_1939315_0_0_1"/>
<dbReference type="VEuPathDB" id="FungiDB:Z518_01643"/>
<keyword evidence="2" id="KW-1185">Reference proteome</keyword>
<gene>
    <name evidence="1" type="ORF">Z518_01643</name>
</gene>
<protein>
    <submittedName>
        <fullName evidence="1">Rhinocladiella mackenziei CBS 650.93 unplaced genomic scaffold supercont1.1, whole genome shotgun sequence</fullName>
    </submittedName>
</protein>
<dbReference type="Proteomes" id="UP000053617">
    <property type="component" value="Unassembled WGS sequence"/>
</dbReference>
<dbReference type="AlphaFoldDB" id="A0A0D2IX37"/>
<dbReference type="RefSeq" id="XP_013277695.1">
    <property type="nucleotide sequence ID" value="XM_013422241.1"/>
</dbReference>
<name>A0A0D2IX37_9EURO</name>
<sequence>MPTLAPVLSPPELVIAGAGAVDVVATAEAEEELVAAMDEVEEGADVVEDEVVEVDVDEGDTFESITKPRLWSWPSTNPLISEVSAPVGSLMIRTKFGLSDIWSSLMLSSSPIFQVYDPVFSTSAGLGQRC</sequence>
<dbReference type="GeneID" id="25289714"/>
<dbReference type="EMBL" id="KN847475">
    <property type="protein sequence ID" value="KIX10559.1"/>
    <property type="molecule type" value="Genomic_DNA"/>
</dbReference>
<evidence type="ECO:0000313" key="2">
    <source>
        <dbReference type="Proteomes" id="UP000053617"/>
    </source>
</evidence>
<organism evidence="1 2">
    <name type="scientific">Rhinocladiella mackenziei CBS 650.93</name>
    <dbReference type="NCBI Taxonomy" id="1442369"/>
    <lineage>
        <taxon>Eukaryota</taxon>
        <taxon>Fungi</taxon>
        <taxon>Dikarya</taxon>
        <taxon>Ascomycota</taxon>
        <taxon>Pezizomycotina</taxon>
        <taxon>Eurotiomycetes</taxon>
        <taxon>Chaetothyriomycetidae</taxon>
        <taxon>Chaetothyriales</taxon>
        <taxon>Herpotrichiellaceae</taxon>
        <taxon>Rhinocladiella</taxon>
    </lineage>
</organism>
<proteinExistence type="predicted"/>